<dbReference type="Proteomes" id="UP001501532">
    <property type="component" value="Unassembled WGS sequence"/>
</dbReference>
<feature type="compositionally biased region" description="Low complexity" evidence="1">
    <location>
        <begin position="42"/>
        <end position="52"/>
    </location>
</feature>
<evidence type="ECO:0000256" key="2">
    <source>
        <dbReference type="SAM" id="SignalP"/>
    </source>
</evidence>
<reference evidence="4" key="1">
    <citation type="journal article" date="2019" name="Int. J. Syst. Evol. Microbiol.">
        <title>The Global Catalogue of Microorganisms (GCM) 10K type strain sequencing project: providing services to taxonomists for standard genome sequencing and annotation.</title>
        <authorList>
            <consortium name="The Broad Institute Genomics Platform"/>
            <consortium name="The Broad Institute Genome Sequencing Center for Infectious Disease"/>
            <person name="Wu L."/>
            <person name="Ma J."/>
        </authorList>
    </citation>
    <scope>NUCLEOTIDE SEQUENCE [LARGE SCALE GENOMIC DNA]</scope>
    <source>
        <strain evidence="4">JCM 9091</strain>
    </source>
</reference>
<accession>A0ABP6M501</accession>
<keyword evidence="4" id="KW-1185">Reference proteome</keyword>
<keyword evidence="2" id="KW-0732">Signal</keyword>
<feature type="region of interest" description="Disordered" evidence="1">
    <location>
        <begin position="39"/>
        <end position="59"/>
    </location>
</feature>
<sequence length="194" mass="20983">MTRRAHHAARSAVRFRNRTTATLGLCAVLALSACSTSDKHAASPTSTATSPSVIQDSKDQTARDAALTAWRGMDAEMVKAYHQGRSSGTKLSAYAADKALSKIESELFQYRRAGVHFEGEPKSTAQVTTVDVGSAPQTASIHECLDTTDWKAMQGSKNVTSPNQVQRYTVTGSVRTIGTQWKVVDYQVDKARTC</sequence>
<evidence type="ECO:0000256" key="1">
    <source>
        <dbReference type="SAM" id="MobiDB-lite"/>
    </source>
</evidence>
<comment type="caution">
    <text evidence="3">The sequence shown here is derived from an EMBL/GenBank/DDBJ whole genome shotgun (WGS) entry which is preliminary data.</text>
</comment>
<organism evidence="3 4">
    <name type="scientific">Streptomyces glomeratus</name>
    <dbReference type="NCBI Taxonomy" id="284452"/>
    <lineage>
        <taxon>Bacteria</taxon>
        <taxon>Bacillati</taxon>
        <taxon>Actinomycetota</taxon>
        <taxon>Actinomycetes</taxon>
        <taxon>Kitasatosporales</taxon>
        <taxon>Streptomycetaceae</taxon>
        <taxon>Streptomyces</taxon>
    </lineage>
</organism>
<evidence type="ECO:0008006" key="5">
    <source>
        <dbReference type="Google" id="ProtNLM"/>
    </source>
</evidence>
<evidence type="ECO:0000313" key="4">
    <source>
        <dbReference type="Proteomes" id="UP001501532"/>
    </source>
</evidence>
<proteinExistence type="predicted"/>
<feature type="signal peptide" evidence="2">
    <location>
        <begin position="1"/>
        <end position="41"/>
    </location>
</feature>
<evidence type="ECO:0000313" key="3">
    <source>
        <dbReference type="EMBL" id="GAA3078518.1"/>
    </source>
</evidence>
<protein>
    <recommendedName>
        <fullName evidence="5">Secreted protein/lipoprotein</fullName>
    </recommendedName>
</protein>
<dbReference type="RefSeq" id="WP_234517341.1">
    <property type="nucleotide sequence ID" value="NZ_BAAAUF010000112.1"/>
</dbReference>
<name>A0ABP6M501_9ACTN</name>
<dbReference type="EMBL" id="BAAAUF010000112">
    <property type="protein sequence ID" value="GAA3078518.1"/>
    <property type="molecule type" value="Genomic_DNA"/>
</dbReference>
<gene>
    <name evidence="3" type="ORF">GCM10010448_70280</name>
</gene>
<dbReference type="PROSITE" id="PS51257">
    <property type="entry name" value="PROKAR_LIPOPROTEIN"/>
    <property type="match status" value="1"/>
</dbReference>
<feature type="chain" id="PRO_5045158168" description="Secreted protein/lipoprotein" evidence="2">
    <location>
        <begin position="42"/>
        <end position="194"/>
    </location>
</feature>